<dbReference type="SUPFAM" id="SSF52058">
    <property type="entry name" value="L domain-like"/>
    <property type="match status" value="1"/>
</dbReference>
<dbReference type="Gene3D" id="3.80.10.10">
    <property type="entry name" value="Ribonuclease Inhibitor"/>
    <property type="match status" value="1"/>
</dbReference>
<accession>A0ABQ7NM58</accession>
<evidence type="ECO:0000259" key="4">
    <source>
        <dbReference type="Pfam" id="PF23282"/>
    </source>
</evidence>
<dbReference type="SUPFAM" id="SSF52540">
    <property type="entry name" value="P-loop containing nucleoside triphosphate hydrolases"/>
    <property type="match status" value="1"/>
</dbReference>
<dbReference type="InterPro" id="IPR044974">
    <property type="entry name" value="Disease_R_plants"/>
</dbReference>
<dbReference type="Pfam" id="PF23282">
    <property type="entry name" value="WHD_ROQ1"/>
    <property type="match status" value="1"/>
</dbReference>
<dbReference type="Proteomes" id="UP000823674">
    <property type="component" value="Chromosome A02"/>
</dbReference>
<keyword evidence="7" id="KW-1185">Reference proteome</keyword>
<dbReference type="InterPro" id="IPR042197">
    <property type="entry name" value="Apaf_helical"/>
</dbReference>
<dbReference type="PRINTS" id="PR00364">
    <property type="entry name" value="DISEASERSIST"/>
</dbReference>
<name>A0ABQ7NM58_BRACM</name>
<reference evidence="6 7" key="1">
    <citation type="submission" date="2021-03" db="EMBL/GenBank/DDBJ databases">
        <authorList>
            <person name="King G.J."/>
            <person name="Bancroft I."/>
            <person name="Baten A."/>
            <person name="Bloomfield J."/>
            <person name="Borpatragohain P."/>
            <person name="He Z."/>
            <person name="Irish N."/>
            <person name="Irwin J."/>
            <person name="Liu K."/>
            <person name="Mauleon R.P."/>
            <person name="Moore J."/>
            <person name="Morris R."/>
            <person name="Ostergaard L."/>
            <person name="Wang B."/>
            <person name="Wells R."/>
        </authorList>
    </citation>
    <scope>NUCLEOTIDE SEQUENCE [LARGE SCALE GENOMIC DNA]</scope>
    <source>
        <strain evidence="6">R-o-18</strain>
        <tissue evidence="6">Leaf</tissue>
    </source>
</reference>
<evidence type="ECO:0000313" key="6">
    <source>
        <dbReference type="EMBL" id="KAG5411924.1"/>
    </source>
</evidence>
<dbReference type="Pfam" id="PF07725">
    <property type="entry name" value="LRR_3"/>
    <property type="match status" value="1"/>
</dbReference>
<dbReference type="Gene3D" id="1.10.8.430">
    <property type="entry name" value="Helical domain of apoptotic protease-activating factors"/>
    <property type="match status" value="1"/>
</dbReference>
<dbReference type="InterPro" id="IPR058192">
    <property type="entry name" value="WHD_ROQ1-like"/>
</dbReference>
<feature type="domain" description="Disease resistance R13L4/SHOC-2-like LRR" evidence="5">
    <location>
        <begin position="439"/>
        <end position="563"/>
    </location>
</feature>
<evidence type="ECO:0008006" key="8">
    <source>
        <dbReference type="Google" id="ProtNLM"/>
    </source>
</evidence>
<sequence length="776" mass="86385">MHKKNLLIVDDVDDLKVLKTLMDQTSLVGSGSRIVVITQDKRLLESQNINHIYEVELPSYDLAMQMFCRSAFGENSPSYGFKELARQVILHSSNLPLGLSVLGLTLKGMKKEAWVEMWPRLLDSLDGEIKNTLKVSYDRLDVKDRELFLCIACLSDGHNVNFLKDLLGDSAEIGLKILNDKSLIRSESTGFVQMHSLLQKLGKEIDRVQPINSRRFLTEAKDIRDVLAVKTMSTKNAVTMDLNMSKINESLIIDDNLFQGMPNLKLLNFYKPWWVETGKGILYLPDGGLHHFPSTLRFLQWDGYPSKCMPLNLSTASLVELRMKYSKLEKLWEGTQLLGSLKEMDMSYSEDLKEIPDLLKDINVRSLNLCGCKSLVTLPSSIGDLNKLYQLLLFGCKSLVTLPSSIGNLSELYELDLSVCSSLAALPSSIGNLRELNKLDLRDCSSLVALPSSIRNLCELYQLKLSGCTSLASLPFSIGNLSKLYQLKLSGCTSLETLPSSIGNLSKLFELDMSNCSKLFPHDIAIEEIPSWIKNMSRLWKLKMRGCKNLKNISAEIFKLEHLTADFSDCGGITTICDHLPGPHDDFFDISSCSFKFYNCFSLNRDAQEIIIQSHSKAAVIPGEEVPMSFTHRARGSSLRILLLMTVPTSQENYNSLYIQPALNSGLVAPNLDLSLSLGLAGEFGGEENDEESNRTKKKMRTTALTSQEHLNSFSIQTAVNSEPVAPNLELAGASGEISSRSKVPSPSRPMIIEQQNIGTSDEDPSFSPQLIGFFT</sequence>
<evidence type="ECO:0000256" key="1">
    <source>
        <dbReference type="ARBA" id="ARBA00022614"/>
    </source>
</evidence>
<evidence type="ECO:0000259" key="5">
    <source>
        <dbReference type="Pfam" id="PF23598"/>
    </source>
</evidence>
<dbReference type="EMBL" id="JADBGQ010000002">
    <property type="protein sequence ID" value="KAG5411924.1"/>
    <property type="molecule type" value="Genomic_DNA"/>
</dbReference>
<dbReference type="InterPro" id="IPR055414">
    <property type="entry name" value="LRR_R13L4/SHOC2-like"/>
</dbReference>
<gene>
    <name evidence="6" type="primary">A02p052840.1_BraROA</name>
    <name evidence="6" type="ORF">IGI04_008243</name>
</gene>
<keyword evidence="2" id="KW-0677">Repeat</keyword>
<dbReference type="Pfam" id="PF23598">
    <property type="entry name" value="LRR_14"/>
    <property type="match status" value="1"/>
</dbReference>
<protein>
    <recommendedName>
        <fullName evidence="8">NB-ARC domain-containing protein</fullName>
    </recommendedName>
</protein>
<dbReference type="PANTHER" id="PTHR11017">
    <property type="entry name" value="LEUCINE-RICH REPEAT-CONTAINING PROTEIN"/>
    <property type="match status" value="1"/>
</dbReference>
<organism evidence="6 7">
    <name type="scientific">Brassica rapa subsp. trilocularis</name>
    <dbReference type="NCBI Taxonomy" id="1813537"/>
    <lineage>
        <taxon>Eukaryota</taxon>
        <taxon>Viridiplantae</taxon>
        <taxon>Streptophyta</taxon>
        <taxon>Embryophyta</taxon>
        <taxon>Tracheophyta</taxon>
        <taxon>Spermatophyta</taxon>
        <taxon>Magnoliopsida</taxon>
        <taxon>eudicotyledons</taxon>
        <taxon>Gunneridae</taxon>
        <taxon>Pentapetalae</taxon>
        <taxon>rosids</taxon>
        <taxon>malvids</taxon>
        <taxon>Brassicales</taxon>
        <taxon>Brassicaceae</taxon>
        <taxon>Brassiceae</taxon>
        <taxon>Brassica</taxon>
    </lineage>
</organism>
<feature type="domain" description="Disease resistance protein Roq1-like winged-helix" evidence="4">
    <location>
        <begin position="141"/>
        <end position="208"/>
    </location>
</feature>
<proteinExistence type="predicted"/>
<evidence type="ECO:0000256" key="3">
    <source>
        <dbReference type="ARBA" id="ARBA00022821"/>
    </source>
</evidence>
<keyword evidence="1" id="KW-0433">Leucine-rich repeat</keyword>
<dbReference type="InterPro" id="IPR011713">
    <property type="entry name" value="Leu-rich_rpt_3"/>
</dbReference>
<comment type="caution">
    <text evidence="6">The sequence shown here is derived from an EMBL/GenBank/DDBJ whole genome shotgun (WGS) entry which is preliminary data.</text>
</comment>
<dbReference type="InterPro" id="IPR032675">
    <property type="entry name" value="LRR_dom_sf"/>
</dbReference>
<dbReference type="PANTHER" id="PTHR11017:SF274">
    <property type="entry name" value="ADP-RIBOSYL CYCLASE_CYCLIC ADP-RIBOSE HYDROLASE-RELATED"/>
    <property type="match status" value="1"/>
</dbReference>
<evidence type="ECO:0000256" key="2">
    <source>
        <dbReference type="ARBA" id="ARBA00022737"/>
    </source>
</evidence>
<evidence type="ECO:0000313" key="7">
    <source>
        <dbReference type="Proteomes" id="UP000823674"/>
    </source>
</evidence>
<keyword evidence="3" id="KW-0611">Plant defense</keyword>
<dbReference type="InterPro" id="IPR027417">
    <property type="entry name" value="P-loop_NTPase"/>
</dbReference>